<evidence type="ECO:0000313" key="2">
    <source>
        <dbReference type="EMBL" id="MEC7050857.1"/>
    </source>
</evidence>
<dbReference type="RefSeq" id="WP_191847780.1">
    <property type="nucleotide sequence ID" value="NZ_BMUO01000008.1"/>
</dbReference>
<dbReference type="Proteomes" id="UP001353952">
    <property type="component" value="Unassembled WGS sequence"/>
</dbReference>
<feature type="compositionally biased region" description="Pro residues" evidence="1">
    <location>
        <begin position="206"/>
        <end position="215"/>
    </location>
</feature>
<dbReference type="PROSITE" id="PS51257">
    <property type="entry name" value="PROKAR_LIPOPROTEIN"/>
    <property type="match status" value="1"/>
</dbReference>
<accession>A0ABU6LQF0</accession>
<name>A0ABU6LQF0_9ACTN</name>
<proteinExistence type="predicted"/>
<sequence length="235" mass="24671">MARKTRLTGLALAGGAVAGGLLTGCSSDDASLTYQTDYSNHQPLRVVGYPSTGSLETVQKAVWRLADGDADGLAALAVDDAHADATARNWVKAFGAAAEGDVTADFYDEGSVRQVVVLYFAKSGQTKEIEARIGEDDSWGLTLAEPDPAKATAKPTWAPPEPGGSGSRTSGIPTGGLGSPAPQRPSRDRTPNNRRAVLRITRWHPPCAPCAPPRPFTTEGPRNHEPAHAFLQACS</sequence>
<evidence type="ECO:0000313" key="3">
    <source>
        <dbReference type="Proteomes" id="UP001353952"/>
    </source>
</evidence>
<gene>
    <name evidence="2" type="ORF">RFN57_00790</name>
</gene>
<protein>
    <recommendedName>
        <fullName evidence="4">Lipoprotein</fullName>
    </recommendedName>
</protein>
<evidence type="ECO:0000256" key="1">
    <source>
        <dbReference type="SAM" id="MobiDB-lite"/>
    </source>
</evidence>
<keyword evidence="3" id="KW-1185">Reference proteome</keyword>
<dbReference type="EMBL" id="JAYXNZ010000001">
    <property type="protein sequence ID" value="MEC7050857.1"/>
    <property type="molecule type" value="Genomic_DNA"/>
</dbReference>
<feature type="region of interest" description="Disordered" evidence="1">
    <location>
        <begin position="139"/>
        <end position="235"/>
    </location>
</feature>
<organism evidence="2 3">
    <name type="scientific">Streptomyces violaceochromogenes</name>
    <dbReference type="NCBI Taxonomy" id="67377"/>
    <lineage>
        <taxon>Bacteria</taxon>
        <taxon>Bacillati</taxon>
        <taxon>Actinomycetota</taxon>
        <taxon>Actinomycetes</taxon>
        <taxon>Kitasatosporales</taxon>
        <taxon>Streptomycetaceae</taxon>
        <taxon>Streptomyces</taxon>
    </lineage>
</organism>
<feature type="compositionally biased region" description="Low complexity" evidence="1">
    <location>
        <begin position="144"/>
        <end position="156"/>
    </location>
</feature>
<reference evidence="2 3" key="1">
    <citation type="submission" date="2024-01" db="EMBL/GenBank/DDBJ databases">
        <title>Genome analysis.</title>
        <authorList>
            <person name="Zhang K."/>
        </authorList>
    </citation>
    <scope>NUCLEOTIDE SEQUENCE [LARGE SCALE GENOMIC DNA]</scope>
    <source>
        <strain evidence="2 3">CGMCC 4.1753</strain>
    </source>
</reference>
<evidence type="ECO:0008006" key="4">
    <source>
        <dbReference type="Google" id="ProtNLM"/>
    </source>
</evidence>
<comment type="caution">
    <text evidence="2">The sequence shown here is derived from an EMBL/GenBank/DDBJ whole genome shotgun (WGS) entry which is preliminary data.</text>
</comment>